<evidence type="ECO:0000256" key="1">
    <source>
        <dbReference type="SAM" id="Phobius"/>
    </source>
</evidence>
<dbReference type="Proteomes" id="UP000604046">
    <property type="component" value="Unassembled WGS sequence"/>
</dbReference>
<sequence length="187" mass="19417">MTRSFLPKSWPGSPSASRPAQPVGITIWIFYHLPFVSLQPKSTNWDQLVLQQTQANPARNLLLRQSAWVHHSIATGSQASQLAHGTSLTPLITPGHSCVRQEPRLSFGSQRCLGAACAKSTGVVLVAQGLAGAVKAQAPLVAALVAVGGVVLVTQGLAGAATVQAPLVAALAAVAGVVLVAKRWRVL</sequence>
<keyword evidence="3" id="KW-1185">Reference proteome</keyword>
<protein>
    <submittedName>
        <fullName evidence="2">Uncharacterized protein</fullName>
    </submittedName>
</protein>
<feature type="transmembrane region" description="Helical" evidence="1">
    <location>
        <begin position="138"/>
        <end position="157"/>
    </location>
</feature>
<feature type="transmembrane region" description="Helical" evidence="1">
    <location>
        <begin position="163"/>
        <end position="181"/>
    </location>
</feature>
<comment type="caution">
    <text evidence="2">The sequence shown here is derived from an EMBL/GenBank/DDBJ whole genome shotgun (WGS) entry which is preliminary data.</text>
</comment>
<evidence type="ECO:0000313" key="2">
    <source>
        <dbReference type="EMBL" id="CAE7332470.1"/>
    </source>
</evidence>
<name>A0A812P0K2_9DINO</name>
<organism evidence="2 3">
    <name type="scientific">Symbiodinium natans</name>
    <dbReference type="NCBI Taxonomy" id="878477"/>
    <lineage>
        <taxon>Eukaryota</taxon>
        <taxon>Sar</taxon>
        <taxon>Alveolata</taxon>
        <taxon>Dinophyceae</taxon>
        <taxon>Suessiales</taxon>
        <taxon>Symbiodiniaceae</taxon>
        <taxon>Symbiodinium</taxon>
    </lineage>
</organism>
<dbReference type="EMBL" id="CAJNDS010002110">
    <property type="protein sequence ID" value="CAE7332470.1"/>
    <property type="molecule type" value="Genomic_DNA"/>
</dbReference>
<keyword evidence="1" id="KW-0812">Transmembrane</keyword>
<evidence type="ECO:0000313" key="3">
    <source>
        <dbReference type="Proteomes" id="UP000604046"/>
    </source>
</evidence>
<accession>A0A812P0K2</accession>
<dbReference type="AlphaFoldDB" id="A0A812P0K2"/>
<keyword evidence="1" id="KW-0472">Membrane</keyword>
<keyword evidence="1" id="KW-1133">Transmembrane helix</keyword>
<proteinExistence type="predicted"/>
<gene>
    <name evidence="2" type="ORF">SNAT2548_LOCUS17389</name>
</gene>
<reference evidence="2" key="1">
    <citation type="submission" date="2021-02" db="EMBL/GenBank/DDBJ databases">
        <authorList>
            <person name="Dougan E. K."/>
            <person name="Rhodes N."/>
            <person name="Thang M."/>
            <person name="Chan C."/>
        </authorList>
    </citation>
    <scope>NUCLEOTIDE SEQUENCE</scope>
</reference>